<comment type="caution">
    <text evidence="1">The sequence shown here is derived from an EMBL/GenBank/DDBJ whole genome shotgun (WGS) entry which is preliminary data.</text>
</comment>
<evidence type="ECO:0000313" key="2">
    <source>
        <dbReference type="Proteomes" id="UP001240643"/>
    </source>
</evidence>
<accession>A0ABU0LZ89</accession>
<gene>
    <name evidence="1" type="ORF">J2Z62_000338</name>
</gene>
<keyword evidence="2" id="KW-1185">Reference proteome</keyword>
<sequence length="132" mass="15757">MNKKVNKKILKANNVHFNSVKIDFSFKYFDFSDINSFDPKVFKKTFMLMKDRINLKWSDVQLEGFVIEEKSDKTKQIARKLTKLNDQEFQERFSGKVWDFQRGDTALRVFGVFEKSKSIFYILQIDPSHKSR</sequence>
<proteinExistence type="predicted"/>
<reference evidence="1" key="1">
    <citation type="submission" date="2023-07" db="EMBL/GenBank/DDBJ databases">
        <title>Genomic Encyclopedia of Type Strains, Phase IV (KMG-IV): sequencing the most valuable type-strain genomes for metagenomic binning, comparative biology and taxonomic classification.</title>
        <authorList>
            <person name="Goeker M."/>
        </authorList>
    </citation>
    <scope>NUCLEOTIDE SEQUENCE [LARGE SCALE GENOMIC DNA]</scope>
    <source>
        <strain evidence="1">DSM 21204</strain>
    </source>
</reference>
<dbReference type="EMBL" id="JAUSWO010000001">
    <property type="protein sequence ID" value="MDQ0513900.1"/>
    <property type="molecule type" value="Genomic_DNA"/>
</dbReference>
<name>A0ABU0LZ89_9BACT</name>
<protein>
    <submittedName>
        <fullName evidence="1">Uncharacterized protein</fullName>
    </submittedName>
</protein>
<dbReference type="Proteomes" id="UP001240643">
    <property type="component" value="Unassembled WGS sequence"/>
</dbReference>
<organism evidence="1 2">
    <name type="scientific">Mycoplasmoides fastidiosum</name>
    <dbReference type="NCBI Taxonomy" id="92758"/>
    <lineage>
        <taxon>Bacteria</taxon>
        <taxon>Bacillati</taxon>
        <taxon>Mycoplasmatota</taxon>
        <taxon>Mycoplasmoidales</taxon>
        <taxon>Mycoplasmoidaceae</taxon>
        <taxon>Mycoplasmoides</taxon>
    </lineage>
</organism>
<evidence type="ECO:0000313" key="1">
    <source>
        <dbReference type="EMBL" id="MDQ0513900.1"/>
    </source>
</evidence>